<evidence type="ECO:0000313" key="3">
    <source>
        <dbReference type="Proteomes" id="UP000007875"/>
    </source>
</evidence>
<reference evidence="2" key="2">
    <citation type="submission" date="2025-08" db="UniProtKB">
        <authorList>
            <consortium name="Ensembl"/>
        </authorList>
    </citation>
    <scope>IDENTIFICATION</scope>
</reference>
<organism evidence="2 3">
    <name type="scientific">Ciona savignyi</name>
    <name type="common">Pacific transparent sea squirt</name>
    <dbReference type="NCBI Taxonomy" id="51511"/>
    <lineage>
        <taxon>Eukaryota</taxon>
        <taxon>Metazoa</taxon>
        <taxon>Chordata</taxon>
        <taxon>Tunicata</taxon>
        <taxon>Ascidiacea</taxon>
        <taxon>Phlebobranchia</taxon>
        <taxon>Cionidae</taxon>
        <taxon>Ciona</taxon>
    </lineage>
</organism>
<sequence length="98" mass="11538">MPETKPFVSKSFASLRGLHEPGFRRHDLHNGADWFNTWRHAAVYKRRKYIKMLKMMIVVALSLTCVFNLKLLVDAKLKYELHKSMYSFGALARFLLCF</sequence>
<dbReference type="HOGENOM" id="CLU_2333026_0_0_1"/>
<accession>H2YNH7</accession>
<protein>
    <submittedName>
        <fullName evidence="2">Uncharacterized protein</fullName>
    </submittedName>
</protein>
<evidence type="ECO:0000313" key="2">
    <source>
        <dbReference type="Ensembl" id="ENSCSAVP00000006884.1"/>
    </source>
</evidence>
<keyword evidence="1" id="KW-1133">Transmembrane helix</keyword>
<reference evidence="3" key="1">
    <citation type="submission" date="2003-08" db="EMBL/GenBank/DDBJ databases">
        <authorList>
            <person name="Birren B."/>
            <person name="Nusbaum C."/>
            <person name="Abebe A."/>
            <person name="Abouelleil A."/>
            <person name="Adekoya E."/>
            <person name="Ait-zahra M."/>
            <person name="Allen N."/>
            <person name="Allen T."/>
            <person name="An P."/>
            <person name="Anderson M."/>
            <person name="Anderson S."/>
            <person name="Arachchi H."/>
            <person name="Armbruster J."/>
            <person name="Bachantsang P."/>
            <person name="Baldwin J."/>
            <person name="Barry A."/>
            <person name="Bayul T."/>
            <person name="Blitshsteyn B."/>
            <person name="Bloom T."/>
            <person name="Blye J."/>
            <person name="Boguslavskiy L."/>
            <person name="Borowsky M."/>
            <person name="Boukhgalter B."/>
            <person name="Brunache A."/>
            <person name="Butler J."/>
            <person name="Calixte N."/>
            <person name="Calvo S."/>
            <person name="Camarata J."/>
            <person name="Campo K."/>
            <person name="Chang J."/>
            <person name="Cheshatsang Y."/>
            <person name="Citroen M."/>
            <person name="Collymore A."/>
            <person name="Considine T."/>
            <person name="Cook A."/>
            <person name="Cooke P."/>
            <person name="Corum B."/>
            <person name="Cuomo C."/>
            <person name="David R."/>
            <person name="Dawoe T."/>
            <person name="Degray S."/>
            <person name="Dodge S."/>
            <person name="Dooley K."/>
            <person name="Dorje P."/>
            <person name="Dorjee K."/>
            <person name="Dorris L."/>
            <person name="Duffey N."/>
            <person name="Dupes A."/>
            <person name="Elkins T."/>
            <person name="Engels R."/>
            <person name="Erickson J."/>
            <person name="Farina A."/>
            <person name="Faro S."/>
            <person name="Ferreira P."/>
            <person name="Fischer H."/>
            <person name="Fitzgerald M."/>
            <person name="Foley K."/>
            <person name="Gage D."/>
            <person name="Galagan J."/>
            <person name="Gearin G."/>
            <person name="Gnerre S."/>
            <person name="Gnirke A."/>
            <person name="Goyette A."/>
            <person name="Graham J."/>
            <person name="Grandbois E."/>
            <person name="Gyaltsen K."/>
            <person name="Hafez N."/>
            <person name="Hagopian D."/>
            <person name="Hagos B."/>
            <person name="Hall J."/>
            <person name="Hatcher B."/>
            <person name="Heller A."/>
            <person name="Higgins H."/>
            <person name="Honan T."/>
            <person name="Horn A."/>
            <person name="Houde N."/>
            <person name="Hughes L."/>
            <person name="Hulme W."/>
            <person name="Husby E."/>
            <person name="Iliev I."/>
            <person name="Jaffe D."/>
            <person name="Jones C."/>
            <person name="Kamal M."/>
            <person name="Kamat A."/>
            <person name="Kamvysselis M."/>
            <person name="Karlsson E."/>
            <person name="Kells C."/>
            <person name="Kieu A."/>
            <person name="Kisner P."/>
            <person name="Kodira C."/>
            <person name="Kulbokas E."/>
            <person name="Labutti K."/>
            <person name="Lama D."/>
            <person name="Landers T."/>
            <person name="Leger J."/>
            <person name="Levine S."/>
            <person name="Lewis D."/>
            <person name="Lewis T."/>
            <person name="Lindblad-toh K."/>
            <person name="Liu X."/>
            <person name="Lokyitsang T."/>
            <person name="Lokyitsang Y."/>
            <person name="Lucien O."/>
            <person name="Lui A."/>
            <person name="Ma L.J."/>
            <person name="Mabbitt R."/>
            <person name="Macdonald J."/>
            <person name="Maclean C."/>
            <person name="Major J."/>
            <person name="Manning J."/>
            <person name="Marabella R."/>
            <person name="Maru K."/>
            <person name="Matthews C."/>
            <person name="Mauceli E."/>
            <person name="Mccarthy M."/>
            <person name="Mcdonough S."/>
            <person name="Mcghee T."/>
            <person name="Meldrim J."/>
            <person name="Meneus L."/>
            <person name="Mesirov J."/>
            <person name="Mihalev A."/>
            <person name="Mihova T."/>
            <person name="Mikkelsen T."/>
            <person name="Mlenga V."/>
            <person name="Moru K."/>
            <person name="Mozes J."/>
            <person name="Mulrain L."/>
            <person name="Munson G."/>
            <person name="Naylor J."/>
            <person name="Newes C."/>
            <person name="Nguyen C."/>
            <person name="Nguyen N."/>
            <person name="Nguyen T."/>
            <person name="Nicol R."/>
            <person name="Nielsen C."/>
            <person name="Nizzari M."/>
            <person name="Norbu C."/>
            <person name="Norbu N."/>
            <person name="O'donnell P."/>
            <person name="Okoawo O."/>
            <person name="O'leary S."/>
            <person name="Omotosho B."/>
            <person name="O'neill K."/>
            <person name="Osman S."/>
            <person name="Parker S."/>
            <person name="Perrin D."/>
            <person name="Phunkhang P."/>
            <person name="Piqani B."/>
            <person name="Purcell S."/>
            <person name="Rachupka T."/>
            <person name="Ramasamy U."/>
            <person name="Rameau R."/>
            <person name="Ray V."/>
            <person name="Raymond C."/>
            <person name="Retta R."/>
            <person name="Richardson S."/>
            <person name="Rise C."/>
            <person name="Rodriguez J."/>
            <person name="Rogers J."/>
            <person name="Rogov P."/>
            <person name="Rutman M."/>
            <person name="Schupbach R."/>
            <person name="Seaman C."/>
            <person name="Settipalli S."/>
            <person name="Sharpe T."/>
            <person name="Sheridan J."/>
            <person name="Sherpa N."/>
            <person name="Shi J."/>
            <person name="Smirnov S."/>
            <person name="Smith C."/>
            <person name="Sougnez C."/>
            <person name="Spencer B."/>
            <person name="Stalker J."/>
            <person name="Stange-thomann N."/>
            <person name="Stavropoulos S."/>
            <person name="Stetson K."/>
            <person name="Stone C."/>
            <person name="Stone S."/>
            <person name="Stubbs M."/>
            <person name="Talamas J."/>
            <person name="Tchuinga P."/>
            <person name="Tenzing P."/>
            <person name="Tesfaye S."/>
            <person name="Theodore J."/>
            <person name="Thoulutsang Y."/>
            <person name="Topham K."/>
            <person name="Towey S."/>
            <person name="Tsamla T."/>
            <person name="Tsomo N."/>
            <person name="Vallee D."/>
            <person name="Vassiliev H."/>
            <person name="Venkataraman V."/>
            <person name="Vinson J."/>
            <person name="Vo A."/>
            <person name="Wade C."/>
            <person name="Wang S."/>
            <person name="Wangchuk T."/>
            <person name="Wangdi T."/>
            <person name="Whittaker C."/>
            <person name="Wilkinson J."/>
            <person name="Wu Y."/>
            <person name="Wyman D."/>
            <person name="Yadav S."/>
            <person name="Yang S."/>
            <person name="Yang X."/>
            <person name="Yeager S."/>
            <person name="Yee E."/>
            <person name="Young G."/>
            <person name="Zainoun J."/>
            <person name="Zembeck L."/>
            <person name="Zimmer A."/>
            <person name="Zody M."/>
            <person name="Lander E."/>
        </authorList>
    </citation>
    <scope>NUCLEOTIDE SEQUENCE [LARGE SCALE GENOMIC DNA]</scope>
</reference>
<dbReference type="Ensembl" id="ENSCSAVT00000006971.1">
    <property type="protein sequence ID" value="ENSCSAVP00000006884.1"/>
    <property type="gene ID" value="ENSCSAVG00000004112.1"/>
</dbReference>
<proteinExistence type="predicted"/>
<keyword evidence="1" id="KW-0812">Transmembrane</keyword>
<name>H2YNH7_CIOSA</name>
<reference evidence="2" key="3">
    <citation type="submission" date="2025-09" db="UniProtKB">
        <authorList>
            <consortium name="Ensembl"/>
        </authorList>
    </citation>
    <scope>IDENTIFICATION</scope>
</reference>
<keyword evidence="1" id="KW-0472">Membrane</keyword>
<dbReference type="Proteomes" id="UP000007875">
    <property type="component" value="Unassembled WGS sequence"/>
</dbReference>
<dbReference type="InParanoid" id="H2YNH7"/>
<feature type="transmembrane region" description="Helical" evidence="1">
    <location>
        <begin position="55"/>
        <end position="73"/>
    </location>
</feature>
<dbReference type="AlphaFoldDB" id="H2YNH7"/>
<evidence type="ECO:0000256" key="1">
    <source>
        <dbReference type="SAM" id="Phobius"/>
    </source>
</evidence>
<keyword evidence="3" id="KW-1185">Reference proteome</keyword>